<feature type="domain" description="WCX" evidence="2">
    <location>
        <begin position="219"/>
        <end position="296"/>
    </location>
</feature>
<dbReference type="KEGG" id="bcel:BcellWH2_01228"/>
<dbReference type="RefSeq" id="WP_029428348.1">
    <property type="nucleotide sequence ID" value="NZ_JBEJJU010000062.1"/>
</dbReference>
<dbReference type="PANTHER" id="PTHR34580">
    <property type="match status" value="1"/>
</dbReference>
<dbReference type="PANTHER" id="PTHR34580:SF9">
    <property type="entry name" value="SLL5097 PROTEIN"/>
    <property type="match status" value="1"/>
</dbReference>
<dbReference type="Pfam" id="PF13280">
    <property type="entry name" value="WYL"/>
    <property type="match status" value="1"/>
</dbReference>
<reference evidence="3 4" key="1">
    <citation type="journal article" date="2015" name="Science">
        <title>Genetic determinants of in vivo fitness and diet responsiveness in multiple human gut Bacteroides.</title>
        <authorList>
            <person name="Wu M."/>
            <person name="McNulty N.P."/>
            <person name="Rodionov D.A."/>
            <person name="Khoroshkin M.S."/>
            <person name="Griffin N.W."/>
            <person name="Cheng J."/>
            <person name="Latreille P."/>
            <person name="Kerstetter R.A."/>
            <person name="Terrapon N."/>
            <person name="Henrissat B."/>
            <person name="Osterman A.L."/>
            <person name="Gordon J.I."/>
        </authorList>
    </citation>
    <scope>NUCLEOTIDE SEQUENCE [LARGE SCALE GENOMIC DNA]</scope>
    <source>
        <strain evidence="3 4">WH2</strain>
    </source>
</reference>
<accession>A0A0P0GES0</accession>
<dbReference type="Proteomes" id="UP000061809">
    <property type="component" value="Chromosome"/>
</dbReference>
<proteinExistence type="predicted"/>
<dbReference type="InterPro" id="IPR057727">
    <property type="entry name" value="WCX_dom"/>
</dbReference>
<name>A0A0P0GES0_9BACE</name>
<sequence>MIFKYKFCLWLIDTLSIQPLTLPEIQKKWLNASANEDGDPLAERTFNRYRREAESLMYVDIKCDKRDGNLYKIIRPDGFKNDDLQQWLLSAFRVSSLAERVNQREEVMIEPAPPAANLLQDVMEAIDGKRLLRIVYKSHYQDEKEIILLPAFVRLFKQRWYVIGEVRGKERAMTCALERVKEIELLEGSKVKFSPKLRAILKPEVYFEHCFGIIRQFEPITIRFRAFWPQDAYLKDVPLHASQIEVNHTEDYTDFEMFVRPTYDLKQELLWYRDKLAILSPESFRQDMIQVLRATLSGYETGESHAIDE</sequence>
<evidence type="ECO:0000313" key="3">
    <source>
        <dbReference type="EMBL" id="ALJ58490.1"/>
    </source>
</evidence>
<feature type="domain" description="WYL" evidence="1">
    <location>
        <begin position="118"/>
        <end position="184"/>
    </location>
</feature>
<dbReference type="Pfam" id="PF25583">
    <property type="entry name" value="WCX"/>
    <property type="match status" value="1"/>
</dbReference>
<dbReference type="InterPro" id="IPR026881">
    <property type="entry name" value="WYL_dom"/>
</dbReference>
<dbReference type="AlphaFoldDB" id="A0A0P0GES0"/>
<dbReference type="PATRIC" id="fig|246787.4.peg.1266"/>
<evidence type="ECO:0000313" key="4">
    <source>
        <dbReference type="Proteomes" id="UP000061809"/>
    </source>
</evidence>
<gene>
    <name evidence="3" type="ORF">BcellWH2_01228</name>
</gene>
<evidence type="ECO:0000259" key="2">
    <source>
        <dbReference type="Pfam" id="PF25583"/>
    </source>
</evidence>
<dbReference type="EMBL" id="CP012801">
    <property type="protein sequence ID" value="ALJ58490.1"/>
    <property type="molecule type" value="Genomic_DNA"/>
</dbReference>
<protein>
    <submittedName>
        <fullName evidence="3">Uncharacterized protein</fullName>
    </submittedName>
</protein>
<evidence type="ECO:0000259" key="1">
    <source>
        <dbReference type="Pfam" id="PF13280"/>
    </source>
</evidence>
<dbReference type="InterPro" id="IPR051534">
    <property type="entry name" value="CBASS_pafABC_assoc_protein"/>
</dbReference>
<organism evidence="3 4">
    <name type="scientific">Bacteroides cellulosilyticus</name>
    <dbReference type="NCBI Taxonomy" id="246787"/>
    <lineage>
        <taxon>Bacteria</taxon>
        <taxon>Pseudomonadati</taxon>
        <taxon>Bacteroidota</taxon>
        <taxon>Bacteroidia</taxon>
        <taxon>Bacteroidales</taxon>
        <taxon>Bacteroidaceae</taxon>
        <taxon>Bacteroides</taxon>
    </lineage>
</organism>
<dbReference type="PROSITE" id="PS52050">
    <property type="entry name" value="WYL"/>
    <property type="match status" value="1"/>
</dbReference>